<gene>
    <name evidence="1" type="ORF">NDU88_010206</name>
</gene>
<name>A0AAV7S164_PLEWA</name>
<reference evidence="1" key="1">
    <citation type="journal article" date="2022" name="bioRxiv">
        <title>Sequencing and chromosome-scale assembly of the giantPleurodeles waltlgenome.</title>
        <authorList>
            <person name="Brown T."/>
            <person name="Elewa A."/>
            <person name="Iarovenko S."/>
            <person name="Subramanian E."/>
            <person name="Araus A.J."/>
            <person name="Petzold A."/>
            <person name="Susuki M."/>
            <person name="Suzuki K.-i.T."/>
            <person name="Hayashi T."/>
            <person name="Toyoda A."/>
            <person name="Oliveira C."/>
            <person name="Osipova E."/>
            <person name="Leigh N.D."/>
            <person name="Simon A."/>
            <person name="Yun M.H."/>
        </authorList>
    </citation>
    <scope>NUCLEOTIDE SEQUENCE</scope>
    <source>
        <strain evidence="1">20211129_DDA</strain>
        <tissue evidence="1">Liver</tissue>
    </source>
</reference>
<keyword evidence="2" id="KW-1185">Reference proteome</keyword>
<dbReference type="AlphaFoldDB" id="A0AAV7S164"/>
<comment type="caution">
    <text evidence="1">The sequence shown here is derived from an EMBL/GenBank/DDBJ whole genome shotgun (WGS) entry which is preliminary data.</text>
</comment>
<dbReference type="Proteomes" id="UP001066276">
    <property type="component" value="Chromosome 5"/>
</dbReference>
<accession>A0AAV7S164</accession>
<dbReference type="EMBL" id="JANPWB010000009">
    <property type="protein sequence ID" value="KAJ1157495.1"/>
    <property type="molecule type" value="Genomic_DNA"/>
</dbReference>
<sequence>MASAYGERDCTGATPVALLHPNREADMILEIQDEGGEMMRDPEAMPDGSNIIMLRCIIPEPLLIQVQYYIV</sequence>
<protein>
    <submittedName>
        <fullName evidence="1">Uncharacterized protein</fullName>
    </submittedName>
</protein>
<evidence type="ECO:0000313" key="2">
    <source>
        <dbReference type="Proteomes" id="UP001066276"/>
    </source>
</evidence>
<organism evidence="1 2">
    <name type="scientific">Pleurodeles waltl</name>
    <name type="common">Iberian ribbed newt</name>
    <dbReference type="NCBI Taxonomy" id="8319"/>
    <lineage>
        <taxon>Eukaryota</taxon>
        <taxon>Metazoa</taxon>
        <taxon>Chordata</taxon>
        <taxon>Craniata</taxon>
        <taxon>Vertebrata</taxon>
        <taxon>Euteleostomi</taxon>
        <taxon>Amphibia</taxon>
        <taxon>Batrachia</taxon>
        <taxon>Caudata</taxon>
        <taxon>Salamandroidea</taxon>
        <taxon>Salamandridae</taxon>
        <taxon>Pleurodelinae</taxon>
        <taxon>Pleurodeles</taxon>
    </lineage>
</organism>
<evidence type="ECO:0000313" key="1">
    <source>
        <dbReference type="EMBL" id="KAJ1157495.1"/>
    </source>
</evidence>
<proteinExistence type="predicted"/>